<proteinExistence type="predicted"/>
<dbReference type="Gramene" id="TuG1812G0700004591.01.T06">
    <property type="protein sequence ID" value="TuG1812G0700004591.01.T06"/>
    <property type="gene ID" value="TuG1812G0700004591.01"/>
</dbReference>
<sequence>MTLLASSRRLTTIVKEAHRLHQIELREKEHLKFLRLLLKDFMIKYGIDTENWILTQFATALKIIVLCPWSIGQMKAVEDHKGSLLLYRISTHKGSLLHFTETHDVGNGKGAKS</sequence>
<reference evidence="2" key="1">
    <citation type="journal article" date="2013" name="Nature">
        <title>Draft genome of the wheat A-genome progenitor Triticum urartu.</title>
        <authorList>
            <person name="Ling H.Q."/>
            <person name="Zhao S."/>
            <person name="Liu D."/>
            <person name="Wang J."/>
            <person name="Sun H."/>
            <person name="Zhang C."/>
            <person name="Fan H."/>
            <person name="Li D."/>
            <person name="Dong L."/>
            <person name="Tao Y."/>
            <person name="Gao C."/>
            <person name="Wu H."/>
            <person name="Li Y."/>
            <person name="Cui Y."/>
            <person name="Guo X."/>
            <person name="Zheng S."/>
            <person name="Wang B."/>
            <person name="Yu K."/>
            <person name="Liang Q."/>
            <person name="Yang W."/>
            <person name="Lou X."/>
            <person name="Chen J."/>
            <person name="Feng M."/>
            <person name="Jian J."/>
            <person name="Zhang X."/>
            <person name="Luo G."/>
            <person name="Jiang Y."/>
            <person name="Liu J."/>
            <person name="Wang Z."/>
            <person name="Sha Y."/>
            <person name="Zhang B."/>
            <person name="Wu H."/>
            <person name="Tang D."/>
            <person name="Shen Q."/>
            <person name="Xue P."/>
            <person name="Zou S."/>
            <person name="Wang X."/>
            <person name="Liu X."/>
            <person name="Wang F."/>
            <person name="Yang Y."/>
            <person name="An X."/>
            <person name="Dong Z."/>
            <person name="Zhang K."/>
            <person name="Zhang X."/>
            <person name="Luo M.C."/>
            <person name="Dvorak J."/>
            <person name="Tong Y."/>
            <person name="Wang J."/>
            <person name="Yang H."/>
            <person name="Li Z."/>
            <person name="Wang D."/>
            <person name="Zhang A."/>
            <person name="Wang J."/>
        </authorList>
    </citation>
    <scope>NUCLEOTIDE SEQUENCE</scope>
    <source>
        <strain evidence="2">cv. G1812</strain>
    </source>
</reference>
<keyword evidence="2" id="KW-1185">Reference proteome</keyword>
<dbReference type="Proteomes" id="UP000015106">
    <property type="component" value="Chromosome 7"/>
</dbReference>
<reference evidence="1" key="3">
    <citation type="submission" date="2022-06" db="UniProtKB">
        <authorList>
            <consortium name="EnsemblPlants"/>
        </authorList>
    </citation>
    <scope>IDENTIFICATION</scope>
</reference>
<organism evidence="1 2">
    <name type="scientific">Triticum urartu</name>
    <name type="common">Red wild einkorn</name>
    <name type="synonym">Crithodium urartu</name>
    <dbReference type="NCBI Taxonomy" id="4572"/>
    <lineage>
        <taxon>Eukaryota</taxon>
        <taxon>Viridiplantae</taxon>
        <taxon>Streptophyta</taxon>
        <taxon>Embryophyta</taxon>
        <taxon>Tracheophyta</taxon>
        <taxon>Spermatophyta</taxon>
        <taxon>Magnoliopsida</taxon>
        <taxon>Liliopsida</taxon>
        <taxon>Poales</taxon>
        <taxon>Poaceae</taxon>
        <taxon>BOP clade</taxon>
        <taxon>Pooideae</taxon>
        <taxon>Triticodae</taxon>
        <taxon>Triticeae</taxon>
        <taxon>Triticinae</taxon>
        <taxon>Triticum</taxon>
    </lineage>
</organism>
<dbReference type="AlphaFoldDB" id="A0A8R7R2I4"/>
<protein>
    <submittedName>
        <fullName evidence="1">Uncharacterized protein</fullName>
    </submittedName>
</protein>
<name>A0A8R7R2I4_TRIUA</name>
<dbReference type="EnsemblPlants" id="TuG1812G0700004591.01.T06">
    <property type="protein sequence ID" value="TuG1812G0700004591.01.T06"/>
    <property type="gene ID" value="TuG1812G0700004591.01"/>
</dbReference>
<evidence type="ECO:0000313" key="1">
    <source>
        <dbReference type="EnsemblPlants" id="TuG1812G0700004591.01.T06"/>
    </source>
</evidence>
<reference evidence="1" key="2">
    <citation type="submission" date="2018-03" db="EMBL/GenBank/DDBJ databases">
        <title>The Triticum urartu genome reveals the dynamic nature of wheat genome evolution.</title>
        <authorList>
            <person name="Ling H."/>
            <person name="Ma B."/>
            <person name="Shi X."/>
            <person name="Liu H."/>
            <person name="Dong L."/>
            <person name="Sun H."/>
            <person name="Cao Y."/>
            <person name="Gao Q."/>
            <person name="Zheng S."/>
            <person name="Li Y."/>
            <person name="Yu Y."/>
            <person name="Du H."/>
            <person name="Qi M."/>
            <person name="Li Y."/>
            <person name="Yu H."/>
            <person name="Cui Y."/>
            <person name="Wang N."/>
            <person name="Chen C."/>
            <person name="Wu H."/>
            <person name="Zhao Y."/>
            <person name="Zhang J."/>
            <person name="Li Y."/>
            <person name="Zhou W."/>
            <person name="Zhang B."/>
            <person name="Hu W."/>
            <person name="Eijk M."/>
            <person name="Tang J."/>
            <person name="Witsenboer H."/>
            <person name="Zhao S."/>
            <person name="Li Z."/>
            <person name="Zhang A."/>
            <person name="Wang D."/>
            <person name="Liang C."/>
        </authorList>
    </citation>
    <scope>NUCLEOTIDE SEQUENCE [LARGE SCALE GENOMIC DNA]</scope>
    <source>
        <strain evidence="1">cv. G1812</strain>
    </source>
</reference>
<accession>A0A8R7R2I4</accession>
<evidence type="ECO:0000313" key="2">
    <source>
        <dbReference type="Proteomes" id="UP000015106"/>
    </source>
</evidence>